<sequence>MSKAVDIDLTQAPGDELAQETLKRMIYFTKREAEKDGRTFCAYFLDMALNALDEDSEEMNMLLKAKITPLTISEGKGAKENA</sequence>
<dbReference type="Proteomes" id="UP000598467">
    <property type="component" value="Unassembled WGS sequence"/>
</dbReference>
<protein>
    <submittedName>
        <fullName evidence="1">Uncharacterized protein</fullName>
    </submittedName>
</protein>
<dbReference type="RefSeq" id="WP_190293526.1">
    <property type="nucleotide sequence ID" value="NZ_JABFCZ010000026.1"/>
</dbReference>
<dbReference type="EMBL" id="JABFCZ010000026">
    <property type="protein sequence ID" value="MBD1548845.1"/>
    <property type="molecule type" value="Genomic_DNA"/>
</dbReference>
<evidence type="ECO:0000313" key="2">
    <source>
        <dbReference type="Proteomes" id="UP000598467"/>
    </source>
</evidence>
<proteinExistence type="predicted"/>
<reference evidence="1" key="1">
    <citation type="submission" date="2020-05" db="EMBL/GenBank/DDBJ databases">
        <title>Identification of trans-AT polyketide cluster in two marine bacteria, producers of a novel glutaramide-containing polyketide sesbanimide D and analogs.</title>
        <authorList>
            <person name="Kacar D."/>
            <person name="Rodriguez P."/>
            <person name="Canedo L."/>
            <person name="Gonzalez E."/>
            <person name="Galan B."/>
            <person name="De La Calle F."/>
            <person name="Garcia J.L."/>
        </authorList>
    </citation>
    <scope>NUCLEOTIDE SEQUENCE</scope>
    <source>
        <strain evidence="1">PHM038</strain>
    </source>
</reference>
<organism evidence="1 2">
    <name type="scientific">Roseibium aggregatum</name>
    <dbReference type="NCBI Taxonomy" id="187304"/>
    <lineage>
        <taxon>Bacteria</taxon>
        <taxon>Pseudomonadati</taxon>
        <taxon>Pseudomonadota</taxon>
        <taxon>Alphaproteobacteria</taxon>
        <taxon>Hyphomicrobiales</taxon>
        <taxon>Stappiaceae</taxon>
        <taxon>Roseibium</taxon>
    </lineage>
</organism>
<gene>
    <name evidence="1" type="ORF">HK439_21485</name>
</gene>
<name>A0A926S7Y8_9HYPH</name>
<accession>A0A926S7Y8</accession>
<comment type="caution">
    <text evidence="1">The sequence shown here is derived from an EMBL/GenBank/DDBJ whole genome shotgun (WGS) entry which is preliminary data.</text>
</comment>
<evidence type="ECO:0000313" key="1">
    <source>
        <dbReference type="EMBL" id="MBD1548845.1"/>
    </source>
</evidence>
<dbReference type="AlphaFoldDB" id="A0A926S7Y8"/>